<dbReference type="OMA" id="PYVCQRF"/>
<name>A0A8B7P2E8_HYAAZ</name>
<dbReference type="GeneID" id="108675698"/>
<dbReference type="Pfam" id="PF09742">
    <property type="entry name" value="Dymeclin"/>
    <property type="match status" value="1"/>
</dbReference>
<protein>
    <recommendedName>
        <fullName evidence="2">Dymeclin</fullName>
    </recommendedName>
</protein>
<comment type="similarity">
    <text evidence="1">Belongs to the dymeclin family.</text>
</comment>
<accession>A0A8B7P2E8</accession>
<proteinExistence type="inferred from homology"/>
<evidence type="ECO:0000256" key="1">
    <source>
        <dbReference type="ARBA" id="ARBA00010603"/>
    </source>
</evidence>
<dbReference type="Proteomes" id="UP000694843">
    <property type="component" value="Unplaced"/>
</dbReference>
<evidence type="ECO:0000256" key="2">
    <source>
        <dbReference type="ARBA" id="ARBA00015736"/>
    </source>
</evidence>
<keyword evidence="3" id="KW-0519">Myristate</keyword>
<keyword evidence="4" id="KW-0449">Lipoprotein</keyword>
<sequence length="665" mass="74505">MGANSSSFSSLSSNELLKKFVSPEIISYNDPFWNSLLSFASKVPRSSGDSRLLDENIESLFHELVKNSPQSGNLGTLISVFLARGVELKESARCNNSLFVWHAHNALLIVRVVTKLLLEHYTEDEVLQILSLQRSESSIPASIVSCGSPVSQLLRRVVCILVELPLSPTTSALHLEAITALTVFLSAQLVQRSDVQHRNKFFRLLHESCGSKEKVQLMETLMLWLIQRPPPPPDPDSSGSFVAGLAAGLWSVLTLGLAGKDAADGADNEAELPLVHKDVPPSPLADQSQLLLLVLATHTTHNTFRDVFFSCTNERGPDTGELSLPFADLYAALTLTLHTEQTTLLLYMLLHNCRHFRLYVLSRSDVEALVLPLLQALYFASKLSSHHVYMALIVLLMLSEDTAFNAALHDIPAGSVSWFTERPLSNMSLGDLLILVLIRTITFNMTKMRDRYLHSNCLAALANMSSQFRSVHPHVCERLTCLLETLARRHARVCESIKTSENHDNHVVACDQEDELLSDLSVIEEVLRMVLEIINSTLTHQLAHNSQLLYTLLYKRHIFLPFSTQPNFSDVCMNIDVVLNYLMNKLENSTTDPSVSDVLQVIEEGVLQLPKDRLHKFPELKFKYVEESSPEEFFMPYVWTLVYQSSGLYWNPSRVSLIDPIDCSA</sequence>
<dbReference type="OrthoDB" id="10253409at2759"/>
<gene>
    <name evidence="6" type="primary">LOC108675698</name>
</gene>
<evidence type="ECO:0000256" key="4">
    <source>
        <dbReference type="ARBA" id="ARBA00023288"/>
    </source>
</evidence>
<evidence type="ECO:0000256" key="3">
    <source>
        <dbReference type="ARBA" id="ARBA00022707"/>
    </source>
</evidence>
<dbReference type="GO" id="GO:0005794">
    <property type="term" value="C:Golgi apparatus"/>
    <property type="evidence" value="ECO:0007669"/>
    <property type="project" value="TreeGrafter"/>
</dbReference>
<evidence type="ECO:0000313" key="5">
    <source>
        <dbReference type="Proteomes" id="UP000694843"/>
    </source>
</evidence>
<dbReference type="KEGG" id="hazt:108675698"/>
<organism evidence="5 6">
    <name type="scientific">Hyalella azteca</name>
    <name type="common">Amphipod</name>
    <dbReference type="NCBI Taxonomy" id="294128"/>
    <lineage>
        <taxon>Eukaryota</taxon>
        <taxon>Metazoa</taxon>
        <taxon>Ecdysozoa</taxon>
        <taxon>Arthropoda</taxon>
        <taxon>Crustacea</taxon>
        <taxon>Multicrustacea</taxon>
        <taxon>Malacostraca</taxon>
        <taxon>Eumalacostraca</taxon>
        <taxon>Peracarida</taxon>
        <taxon>Amphipoda</taxon>
        <taxon>Senticaudata</taxon>
        <taxon>Talitrida</taxon>
        <taxon>Talitroidea</taxon>
        <taxon>Hyalellidae</taxon>
        <taxon>Hyalella</taxon>
    </lineage>
</organism>
<dbReference type="RefSeq" id="XP_018019216.1">
    <property type="nucleotide sequence ID" value="XM_018163727.2"/>
</dbReference>
<keyword evidence="5" id="KW-1185">Reference proteome</keyword>
<reference evidence="6" key="1">
    <citation type="submission" date="2025-08" db="UniProtKB">
        <authorList>
            <consortium name="RefSeq"/>
        </authorList>
    </citation>
    <scope>IDENTIFICATION</scope>
    <source>
        <tissue evidence="6">Whole organism</tissue>
    </source>
</reference>
<dbReference type="GO" id="GO:0007030">
    <property type="term" value="P:Golgi organization"/>
    <property type="evidence" value="ECO:0007669"/>
    <property type="project" value="TreeGrafter"/>
</dbReference>
<dbReference type="AlphaFoldDB" id="A0A8B7P2E8"/>
<evidence type="ECO:0000313" key="6">
    <source>
        <dbReference type="RefSeq" id="XP_018019216.1"/>
    </source>
</evidence>
<dbReference type="InterPro" id="IPR019142">
    <property type="entry name" value="Dymeclin"/>
</dbReference>
<dbReference type="PANTHER" id="PTHR12895:SF9">
    <property type="entry name" value="DYMECLIN"/>
    <property type="match status" value="1"/>
</dbReference>
<dbReference type="PANTHER" id="PTHR12895">
    <property type="entry name" value="DYMECLIN"/>
    <property type="match status" value="1"/>
</dbReference>